<dbReference type="STRING" id="89524.SAMN05444370_1403"/>
<protein>
    <submittedName>
        <fullName evidence="2">Glycosyltransferase involved in cell wall bisynthesis</fullName>
    </submittedName>
</protein>
<organism evidence="2 3">
    <name type="scientific">Rubrimonas cliftonensis</name>
    <dbReference type="NCBI Taxonomy" id="89524"/>
    <lineage>
        <taxon>Bacteria</taxon>
        <taxon>Pseudomonadati</taxon>
        <taxon>Pseudomonadota</taxon>
        <taxon>Alphaproteobacteria</taxon>
        <taxon>Rhodobacterales</taxon>
        <taxon>Paracoccaceae</taxon>
        <taxon>Rubrimonas</taxon>
    </lineage>
</organism>
<sequence length="432" mass="47286">MTGPETATDVLAAIEPDERLKAPAAARQGTALSICIPTCNRAPMLRSLLQSIARETAELGDQIEVIVSDNASEDDTTAVAAAAAAGGLGDRLRYFRQAENIGAMRSLEFTFQKARGRYCMYLADDDIVFWPAVLKSIRVLEANPNAVSLFAPWYLVDLVDEKIQAQFYHHSKTHVFSHENRAGMARFILENQVFSEIAIHRTALIRQIMPVQNDLAFWAFTMPAELLNFGEVIYSEEPFYGSVTRHPAAAHRSQAGHEEVMIAWDRYRGGVEHLIGLAGAVSEDERAELRRLADHLVQDRMLVALRLRLGQGRDAVESYFLASRLRGLGRADDLPLTIDCLSMRAGIGFLDGRVAAQFGASRLVLVGGFTEEEAAWISDFARIPVALHEPGAALGPADIALMPGMGAPEVAAADYANAGFRTTICDLMAKFP</sequence>
<dbReference type="EMBL" id="FNQM01000040">
    <property type="protein sequence ID" value="SEB05278.1"/>
    <property type="molecule type" value="Genomic_DNA"/>
</dbReference>
<evidence type="ECO:0000313" key="2">
    <source>
        <dbReference type="EMBL" id="SEB05278.1"/>
    </source>
</evidence>
<gene>
    <name evidence="2" type="ORF">SAMN05444370_1403</name>
</gene>
<keyword evidence="3" id="KW-1185">Reference proteome</keyword>
<dbReference type="RefSeq" id="WP_175479051.1">
    <property type="nucleotide sequence ID" value="NZ_FNQM01000040.1"/>
</dbReference>
<dbReference type="Proteomes" id="UP000198703">
    <property type="component" value="Unassembled WGS sequence"/>
</dbReference>
<dbReference type="PANTHER" id="PTHR22916:SF3">
    <property type="entry name" value="UDP-GLCNAC:BETAGAL BETA-1,3-N-ACETYLGLUCOSAMINYLTRANSFERASE-LIKE PROTEIN 1"/>
    <property type="match status" value="1"/>
</dbReference>
<dbReference type="GO" id="GO:0016758">
    <property type="term" value="F:hexosyltransferase activity"/>
    <property type="evidence" value="ECO:0007669"/>
    <property type="project" value="UniProtKB-ARBA"/>
</dbReference>
<name>A0A1H4G8T9_9RHOB</name>
<feature type="domain" description="Glycosyltransferase 2-like" evidence="1">
    <location>
        <begin position="33"/>
        <end position="165"/>
    </location>
</feature>
<dbReference type="SUPFAM" id="SSF53448">
    <property type="entry name" value="Nucleotide-diphospho-sugar transferases"/>
    <property type="match status" value="1"/>
</dbReference>
<dbReference type="PANTHER" id="PTHR22916">
    <property type="entry name" value="GLYCOSYLTRANSFERASE"/>
    <property type="match status" value="1"/>
</dbReference>
<keyword evidence="2" id="KW-0808">Transferase</keyword>
<dbReference type="Pfam" id="PF00535">
    <property type="entry name" value="Glycos_transf_2"/>
    <property type="match status" value="1"/>
</dbReference>
<evidence type="ECO:0000259" key="1">
    <source>
        <dbReference type="Pfam" id="PF00535"/>
    </source>
</evidence>
<dbReference type="InterPro" id="IPR001173">
    <property type="entry name" value="Glyco_trans_2-like"/>
</dbReference>
<reference evidence="2 3" key="1">
    <citation type="submission" date="2016-10" db="EMBL/GenBank/DDBJ databases">
        <authorList>
            <person name="de Groot N.N."/>
        </authorList>
    </citation>
    <scope>NUCLEOTIDE SEQUENCE [LARGE SCALE GENOMIC DNA]</scope>
    <source>
        <strain evidence="2 3">DSM 15345</strain>
    </source>
</reference>
<dbReference type="InterPro" id="IPR029044">
    <property type="entry name" value="Nucleotide-diphossugar_trans"/>
</dbReference>
<dbReference type="Gene3D" id="3.90.550.10">
    <property type="entry name" value="Spore Coat Polysaccharide Biosynthesis Protein SpsA, Chain A"/>
    <property type="match status" value="1"/>
</dbReference>
<evidence type="ECO:0000313" key="3">
    <source>
        <dbReference type="Proteomes" id="UP000198703"/>
    </source>
</evidence>
<dbReference type="AlphaFoldDB" id="A0A1H4G8T9"/>
<proteinExistence type="predicted"/>
<dbReference type="CDD" id="cd00761">
    <property type="entry name" value="Glyco_tranf_GTA_type"/>
    <property type="match status" value="1"/>
</dbReference>
<accession>A0A1H4G8T9</accession>